<dbReference type="Proteomes" id="UP000269396">
    <property type="component" value="Unassembled WGS sequence"/>
</dbReference>
<dbReference type="EMBL" id="UZAL01044691">
    <property type="protein sequence ID" value="VDP82717.1"/>
    <property type="molecule type" value="Genomic_DNA"/>
</dbReference>
<evidence type="ECO:0000313" key="2">
    <source>
        <dbReference type="Proteomes" id="UP000269396"/>
    </source>
</evidence>
<accession>A0A183Q1P8</accession>
<name>A0A183Q1P8_9TREM</name>
<gene>
    <name evidence="1" type="ORF">SMTD_LOCUS20535</name>
</gene>
<proteinExistence type="predicted"/>
<keyword evidence="2" id="KW-1185">Reference proteome</keyword>
<reference evidence="1 2" key="1">
    <citation type="submission" date="2018-11" db="EMBL/GenBank/DDBJ databases">
        <authorList>
            <consortium name="Pathogen Informatics"/>
        </authorList>
    </citation>
    <scope>NUCLEOTIDE SEQUENCE [LARGE SCALE GENOMIC DNA]</scope>
    <source>
        <strain>Denwood</strain>
        <strain evidence="2">Zambia</strain>
    </source>
</reference>
<dbReference type="AlphaFoldDB" id="A0A183Q1P8"/>
<organism evidence="1 2">
    <name type="scientific">Schistosoma mattheei</name>
    <dbReference type="NCBI Taxonomy" id="31246"/>
    <lineage>
        <taxon>Eukaryota</taxon>
        <taxon>Metazoa</taxon>
        <taxon>Spiralia</taxon>
        <taxon>Lophotrochozoa</taxon>
        <taxon>Platyhelminthes</taxon>
        <taxon>Trematoda</taxon>
        <taxon>Digenea</taxon>
        <taxon>Strigeidida</taxon>
        <taxon>Schistosomatoidea</taxon>
        <taxon>Schistosomatidae</taxon>
        <taxon>Schistosoma</taxon>
    </lineage>
</organism>
<protein>
    <submittedName>
        <fullName evidence="1">Uncharacterized protein</fullName>
    </submittedName>
</protein>
<evidence type="ECO:0000313" key="1">
    <source>
        <dbReference type="EMBL" id="VDP82717.1"/>
    </source>
</evidence>
<sequence length="45" mass="4986">MITFSEIDFMSGLIIAKAGDGFSTLTNKFRSRSFKHPCSNKGSQE</sequence>